<proteinExistence type="predicted"/>
<accession>A0A9P8WFH5</accession>
<gene>
    <name evidence="1" type="ORF">B0T10DRAFT_474538</name>
</gene>
<dbReference type="Proteomes" id="UP000777438">
    <property type="component" value="Unassembled WGS sequence"/>
</dbReference>
<keyword evidence="2" id="KW-1185">Reference proteome</keyword>
<sequence>MMRSHLSHQSWEQGALPHYHFATNLIFDVDTLCRPYLLIPKLPRFPDANWTKMQMNQASNGKIEHTFTWDPLGGIDSLWHPRRVNVLSHARVKEVEFEGHRALPRWLFSNMQSPTMREKHN</sequence>
<protein>
    <submittedName>
        <fullName evidence="1">Uncharacterized protein</fullName>
    </submittedName>
</protein>
<organism evidence="1 2">
    <name type="scientific">Thelonectria olida</name>
    <dbReference type="NCBI Taxonomy" id="1576542"/>
    <lineage>
        <taxon>Eukaryota</taxon>
        <taxon>Fungi</taxon>
        <taxon>Dikarya</taxon>
        <taxon>Ascomycota</taxon>
        <taxon>Pezizomycotina</taxon>
        <taxon>Sordariomycetes</taxon>
        <taxon>Hypocreomycetidae</taxon>
        <taxon>Hypocreales</taxon>
        <taxon>Nectriaceae</taxon>
        <taxon>Thelonectria</taxon>
    </lineage>
</organism>
<dbReference type="EMBL" id="JAGPYM010000003">
    <property type="protein sequence ID" value="KAH6896531.1"/>
    <property type="molecule type" value="Genomic_DNA"/>
</dbReference>
<dbReference type="OrthoDB" id="2687876at2759"/>
<name>A0A9P8WFH5_9HYPO</name>
<evidence type="ECO:0000313" key="2">
    <source>
        <dbReference type="Proteomes" id="UP000777438"/>
    </source>
</evidence>
<comment type="caution">
    <text evidence="1">The sequence shown here is derived from an EMBL/GenBank/DDBJ whole genome shotgun (WGS) entry which is preliminary data.</text>
</comment>
<evidence type="ECO:0000313" key="1">
    <source>
        <dbReference type="EMBL" id="KAH6896531.1"/>
    </source>
</evidence>
<reference evidence="1 2" key="1">
    <citation type="journal article" date="2021" name="Nat. Commun.">
        <title>Genetic determinants of endophytism in the Arabidopsis root mycobiome.</title>
        <authorList>
            <person name="Mesny F."/>
            <person name="Miyauchi S."/>
            <person name="Thiergart T."/>
            <person name="Pickel B."/>
            <person name="Atanasova L."/>
            <person name="Karlsson M."/>
            <person name="Huettel B."/>
            <person name="Barry K.W."/>
            <person name="Haridas S."/>
            <person name="Chen C."/>
            <person name="Bauer D."/>
            <person name="Andreopoulos W."/>
            <person name="Pangilinan J."/>
            <person name="LaButti K."/>
            <person name="Riley R."/>
            <person name="Lipzen A."/>
            <person name="Clum A."/>
            <person name="Drula E."/>
            <person name="Henrissat B."/>
            <person name="Kohler A."/>
            <person name="Grigoriev I.V."/>
            <person name="Martin F.M."/>
            <person name="Hacquard S."/>
        </authorList>
    </citation>
    <scope>NUCLEOTIDE SEQUENCE [LARGE SCALE GENOMIC DNA]</scope>
    <source>
        <strain evidence="1 2">MPI-CAGE-CH-0241</strain>
    </source>
</reference>
<dbReference type="AlphaFoldDB" id="A0A9P8WFH5"/>